<gene>
    <name evidence="2" type="ORF">POL72_08700</name>
</gene>
<keyword evidence="3" id="KW-1185">Reference proteome</keyword>
<dbReference type="RefSeq" id="WP_272094558.1">
    <property type="nucleotide sequence ID" value="NZ_JAQNDK010000001.1"/>
</dbReference>
<evidence type="ECO:0000256" key="1">
    <source>
        <dbReference type="SAM" id="MobiDB-lite"/>
    </source>
</evidence>
<sequence length="60" mass="6501">MFSRHDNLQLVTILSKSGTPDAAMAWDRLLGGGDEHLAHNPGYPCSLRPSRKLGNPENSA</sequence>
<proteinExistence type="predicted"/>
<evidence type="ECO:0000313" key="2">
    <source>
        <dbReference type="EMBL" id="MDC0677807.1"/>
    </source>
</evidence>
<comment type="caution">
    <text evidence="2">The sequence shown here is derived from an EMBL/GenBank/DDBJ whole genome shotgun (WGS) entry which is preliminary data.</text>
</comment>
<organism evidence="2 3">
    <name type="scientific">Sorangium atrum</name>
    <dbReference type="NCBI Taxonomy" id="2995308"/>
    <lineage>
        <taxon>Bacteria</taxon>
        <taxon>Pseudomonadati</taxon>
        <taxon>Myxococcota</taxon>
        <taxon>Polyangia</taxon>
        <taxon>Polyangiales</taxon>
        <taxon>Polyangiaceae</taxon>
        <taxon>Sorangium</taxon>
    </lineage>
</organism>
<feature type="region of interest" description="Disordered" evidence="1">
    <location>
        <begin position="37"/>
        <end position="60"/>
    </location>
</feature>
<dbReference type="EMBL" id="JAQNDK010000001">
    <property type="protein sequence ID" value="MDC0677807.1"/>
    <property type="molecule type" value="Genomic_DNA"/>
</dbReference>
<name>A0ABT5BUH4_9BACT</name>
<reference evidence="2 3" key="1">
    <citation type="submission" date="2023-01" db="EMBL/GenBank/DDBJ databases">
        <title>Minimal conservation of predation-associated metabolite biosynthetic gene clusters underscores biosynthetic potential of Myxococcota including descriptions for ten novel species: Archangium lansinium sp. nov., Myxococcus landrumus sp. nov., Nannocystis bai.</title>
        <authorList>
            <person name="Ahearne A."/>
            <person name="Stevens C."/>
            <person name="Dowd S."/>
        </authorList>
    </citation>
    <scope>NUCLEOTIDE SEQUENCE [LARGE SCALE GENOMIC DNA]</scope>
    <source>
        <strain evidence="2 3">WIWO2</strain>
    </source>
</reference>
<protein>
    <submittedName>
        <fullName evidence="2">Uncharacterized protein</fullName>
    </submittedName>
</protein>
<dbReference type="Proteomes" id="UP001217485">
    <property type="component" value="Unassembled WGS sequence"/>
</dbReference>
<accession>A0ABT5BUH4</accession>
<evidence type="ECO:0000313" key="3">
    <source>
        <dbReference type="Proteomes" id="UP001217485"/>
    </source>
</evidence>